<dbReference type="Gene3D" id="3.40.50.150">
    <property type="entry name" value="Vaccinia Virus protein VP39"/>
    <property type="match status" value="1"/>
</dbReference>
<dbReference type="InterPro" id="IPR029063">
    <property type="entry name" value="SAM-dependent_MTases_sf"/>
</dbReference>
<feature type="domain" description="Methyltransferase type 12" evidence="1">
    <location>
        <begin position="50"/>
        <end position="141"/>
    </location>
</feature>
<keyword evidence="3" id="KW-1185">Reference proteome</keyword>
<dbReference type="GO" id="GO:0008168">
    <property type="term" value="F:methyltransferase activity"/>
    <property type="evidence" value="ECO:0007669"/>
    <property type="project" value="UniProtKB-KW"/>
</dbReference>
<keyword evidence="2" id="KW-0489">Methyltransferase</keyword>
<proteinExistence type="predicted"/>
<keyword evidence="2" id="KW-0808">Transferase</keyword>
<dbReference type="InterPro" id="IPR013217">
    <property type="entry name" value="Methyltransf_12"/>
</dbReference>
<gene>
    <name evidence="2" type="ordered locus">AciX8_1681</name>
</gene>
<organism evidence="2 3">
    <name type="scientific">Granulicella mallensis (strain ATCC BAA-1857 / DSM 23137 / MP5ACTX8)</name>
    <dbReference type="NCBI Taxonomy" id="682795"/>
    <lineage>
        <taxon>Bacteria</taxon>
        <taxon>Pseudomonadati</taxon>
        <taxon>Acidobacteriota</taxon>
        <taxon>Terriglobia</taxon>
        <taxon>Terriglobales</taxon>
        <taxon>Acidobacteriaceae</taxon>
        <taxon>Granulicella</taxon>
    </lineage>
</organism>
<evidence type="ECO:0000259" key="1">
    <source>
        <dbReference type="Pfam" id="PF08242"/>
    </source>
</evidence>
<sequence>MNLEAPRKPNFDPIARLYRWAEYLSLGPLLQHTRTHLLPQLTDRRSAFVLGDGDGRFLARLLAQNPLLQALAVDTSATMLQLLQRRCGFASGRLSVQQASALTATPRRDTDLIVTHFFLDCLTQAEVDELTQRLSAQAQPGTLWLLSDFHVPSGAVGPMARLYIRALYLAFRLLTGLRVKSLPDPQASLARAGFIAIDKHERLFGMIYTELWRRV</sequence>
<evidence type="ECO:0000313" key="3">
    <source>
        <dbReference type="Proteomes" id="UP000007113"/>
    </source>
</evidence>
<dbReference type="SUPFAM" id="SSF53335">
    <property type="entry name" value="S-adenosyl-L-methionine-dependent methyltransferases"/>
    <property type="match status" value="1"/>
</dbReference>
<dbReference type="STRING" id="682795.AciX8_1681"/>
<dbReference type="GO" id="GO:0032259">
    <property type="term" value="P:methylation"/>
    <property type="evidence" value="ECO:0007669"/>
    <property type="project" value="UniProtKB-KW"/>
</dbReference>
<dbReference type="eggNOG" id="COG2226">
    <property type="taxonomic scope" value="Bacteria"/>
</dbReference>
<dbReference type="Proteomes" id="UP000007113">
    <property type="component" value="Chromosome"/>
</dbReference>
<protein>
    <submittedName>
        <fullName evidence="2">Methyltransferase type 12</fullName>
    </submittedName>
</protein>
<dbReference type="EMBL" id="CP003130">
    <property type="protein sequence ID" value="AEU36020.1"/>
    <property type="molecule type" value="Genomic_DNA"/>
</dbReference>
<name>G8NPK8_GRAMM</name>
<dbReference type="RefSeq" id="WP_014264899.1">
    <property type="nucleotide sequence ID" value="NC_016631.1"/>
</dbReference>
<dbReference type="OrthoDB" id="117239at2"/>
<evidence type="ECO:0000313" key="2">
    <source>
        <dbReference type="EMBL" id="AEU36020.1"/>
    </source>
</evidence>
<accession>G8NPK8</accession>
<dbReference type="KEGG" id="gma:AciX8_1681"/>
<dbReference type="AlphaFoldDB" id="G8NPK8"/>
<dbReference type="Pfam" id="PF08242">
    <property type="entry name" value="Methyltransf_12"/>
    <property type="match status" value="1"/>
</dbReference>
<reference evidence="2 3" key="1">
    <citation type="submission" date="2011-11" db="EMBL/GenBank/DDBJ databases">
        <title>Complete sequence of Granulicella mallensis MP5ACTX8.</title>
        <authorList>
            <consortium name="US DOE Joint Genome Institute"/>
            <person name="Lucas S."/>
            <person name="Copeland A."/>
            <person name="Lapidus A."/>
            <person name="Cheng J.-F."/>
            <person name="Goodwin L."/>
            <person name="Pitluck S."/>
            <person name="Peters L."/>
            <person name="Lu M."/>
            <person name="Detter J.C."/>
            <person name="Han C."/>
            <person name="Tapia R."/>
            <person name="Land M."/>
            <person name="Hauser L."/>
            <person name="Kyrpides N."/>
            <person name="Ivanova N."/>
            <person name="Mikhailova N."/>
            <person name="Pagani I."/>
            <person name="Rawat S."/>
            <person name="Mannisto M."/>
            <person name="Haggblom M."/>
            <person name="Woyke T."/>
        </authorList>
    </citation>
    <scope>NUCLEOTIDE SEQUENCE [LARGE SCALE GENOMIC DNA]</scope>
    <source>
        <strain evidence="3">ATCC BAA-1857 / DSM 23137 / MP5ACTX8</strain>
    </source>
</reference>
<dbReference type="HOGENOM" id="CLU_099465_0_0_0"/>